<dbReference type="InterPro" id="IPR022812">
    <property type="entry name" value="Dynamin"/>
</dbReference>
<organism evidence="3 4">
    <name type="scientific">Populus alba x Populus x berolinensis</name>
    <dbReference type="NCBI Taxonomy" id="444605"/>
    <lineage>
        <taxon>Eukaryota</taxon>
        <taxon>Viridiplantae</taxon>
        <taxon>Streptophyta</taxon>
        <taxon>Embryophyta</taxon>
        <taxon>Tracheophyta</taxon>
        <taxon>Spermatophyta</taxon>
        <taxon>Magnoliopsida</taxon>
        <taxon>eudicotyledons</taxon>
        <taxon>Gunneridae</taxon>
        <taxon>Pentapetalae</taxon>
        <taxon>rosids</taxon>
        <taxon>fabids</taxon>
        <taxon>Malpighiales</taxon>
        <taxon>Salicaceae</taxon>
        <taxon>Saliceae</taxon>
        <taxon>Populus</taxon>
    </lineage>
</organism>
<dbReference type="InterPro" id="IPR000375">
    <property type="entry name" value="Dynamin_stalk"/>
</dbReference>
<evidence type="ECO:0000256" key="1">
    <source>
        <dbReference type="ARBA" id="ARBA00023175"/>
    </source>
</evidence>
<keyword evidence="1" id="KW-0505">Motor protein</keyword>
<evidence type="ECO:0000313" key="3">
    <source>
        <dbReference type="EMBL" id="KAJ7002451.1"/>
    </source>
</evidence>
<dbReference type="InterPro" id="IPR020850">
    <property type="entry name" value="GED_dom"/>
</dbReference>
<dbReference type="GO" id="GO:0003924">
    <property type="term" value="F:GTPase activity"/>
    <property type="evidence" value="ECO:0007669"/>
    <property type="project" value="InterPro"/>
</dbReference>
<comment type="caution">
    <text evidence="3">The sequence shown here is derived from an EMBL/GenBank/DDBJ whole genome shotgun (WGS) entry which is preliminary data.</text>
</comment>
<dbReference type="GO" id="GO:0005525">
    <property type="term" value="F:GTP binding"/>
    <property type="evidence" value="ECO:0007669"/>
    <property type="project" value="InterPro"/>
</dbReference>
<accession>A0AAD6W8A0</accession>
<dbReference type="SMART" id="SM00302">
    <property type="entry name" value="GED"/>
    <property type="match status" value="1"/>
</dbReference>
<dbReference type="Pfam" id="PF01031">
    <property type="entry name" value="Dynamin_M"/>
    <property type="match status" value="1"/>
</dbReference>
<dbReference type="EMBL" id="JAQIZT010000003">
    <property type="protein sequence ID" value="KAJ7002451.1"/>
    <property type="molecule type" value="Genomic_DNA"/>
</dbReference>
<dbReference type="Proteomes" id="UP001164929">
    <property type="component" value="Chromosome 3"/>
</dbReference>
<reference evidence="3" key="1">
    <citation type="journal article" date="2023" name="Mol. Ecol. Resour.">
        <title>Chromosome-level genome assembly of a triploid poplar Populus alba 'Berolinensis'.</title>
        <authorList>
            <person name="Chen S."/>
            <person name="Yu Y."/>
            <person name="Wang X."/>
            <person name="Wang S."/>
            <person name="Zhang T."/>
            <person name="Zhou Y."/>
            <person name="He R."/>
            <person name="Meng N."/>
            <person name="Wang Y."/>
            <person name="Liu W."/>
            <person name="Liu Z."/>
            <person name="Liu J."/>
            <person name="Guo Q."/>
            <person name="Huang H."/>
            <person name="Sederoff R.R."/>
            <person name="Wang G."/>
            <person name="Qu G."/>
            <person name="Chen S."/>
        </authorList>
    </citation>
    <scope>NUCLEOTIDE SEQUENCE</scope>
    <source>
        <strain evidence="3">SC-2020</strain>
    </source>
</reference>
<feature type="domain" description="GED" evidence="2">
    <location>
        <begin position="174"/>
        <end position="267"/>
    </location>
</feature>
<proteinExistence type="predicted"/>
<keyword evidence="4" id="KW-1185">Reference proteome</keyword>
<evidence type="ECO:0000313" key="4">
    <source>
        <dbReference type="Proteomes" id="UP001164929"/>
    </source>
</evidence>
<dbReference type="PANTHER" id="PTHR11566:SF173">
    <property type="entry name" value="DYNAMIN-RELATED PROTEIN 4C"/>
    <property type="match status" value="1"/>
</dbReference>
<dbReference type="PROSITE" id="PS51388">
    <property type="entry name" value="GED"/>
    <property type="match status" value="1"/>
</dbReference>
<dbReference type="GO" id="GO:0008017">
    <property type="term" value="F:microtubule binding"/>
    <property type="evidence" value="ECO:0007669"/>
    <property type="project" value="TreeGrafter"/>
</dbReference>
<dbReference type="InterPro" id="IPR003130">
    <property type="entry name" value="GED"/>
</dbReference>
<dbReference type="GO" id="GO:0005737">
    <property type="term" value="C:cytoplasm"/>
    <property type="evidence" value="ECO:0007669"/>
    <property type="project" value="TreeGrafter"/>
</dbReference>
<gene>
    <name evidence="3" type="ORF">NC653_007812</name>
</gene>
<dbReference type="GO" id="GO:0016020">
    <property type="term" value="C:membrane"/>
    <property type="evidence" value="ECO:0007669"/>
    <property type="project" value="TreeGrafter"/>
</dbReference>
<evidence type="ECO:0000259" key="2">
    <source>
        <dbReference type="PROSITE" id="PS51388"/>
    </source>
</evidence>
<dbReference type="AlphaFoldDB" id="A0AAD6W8A0"/>
<dbReference type="Pfam" id="PF02212">
    <property type="entry name" value="GED"/>
    <property type="match status" value="1"/>
</dbReference>
<dbReference type="GO" id="GO:0005874">
    <property type="term" value="C:microtubule"/>
    <property type="evidence" value="ECO:0007669"/>
    <property type="project" value="TreeGrafter"/>
</dbReference>
<dbReference type="PANTHER" id="PTHR11566">
    <property type="entry name" value="DYNAMIN"/>
    <property type="match status" value="1"/>
</dbReference>
<protein>
    <recommendedName>
        <fullName evidence="2">GED domain-containing protein</fullName>
    </recommendedName>
</protein>
<sequence length="270" mass="31350">MVRGLLAAASPKQTELQTDCLQKVTTAVDVKIEALTTVSWALVRIRQRVAKQDHCERRKKVEKVSHIPVAFVEKVWTYIEGVVISVLMHHSENYQQLQLSTRRAGHSLIARMKEHSRNWVTEIVQMEKLTDYTSNPEYMNVWNKLMAQQHDFTRDVLENGYGLRGYKQHILLQAFDLKMRMTAYWKIVLRRLVDFMALHLQFCVRNLVNKEMEEEIVQELVGRHDGAIEKMLEESPAVAAKREKLNVSIKLLRESNNVLANIMDKIASNV</sequence>
<name>A0AAD6W8A0_9ROSI</name>
<dbReference type="Gene3D" id="1.20.120.1240">
    <property type="entry name" value="Dynamin, middle domain"/>
    <property type="match status" value="1"/>
</dbReference>